<dbReference type="GO" id="GO:0006006">
    <property type="term" value="P:glucose metabolic process"/>
    <property type="evidence" value="ECO:0007669"/>
    <property type="project" value="InterPro"/>
</dbReference>
<dbReference type="GO" id="GO:0006096">
    <property type="term" value="P:glycolytic process"/>
    <property type="evidence" value="ECO:0007669"/>
    <property type="project" value="UniProtKB-UniPathway"/>
</dbReference>
<evidence type="ECO:0000313" key="13">
    <source>
        <dbReference type="Proteomes" id="UP000664859"/>
    </source>
</evidence>
<dbReference type="InterPro" id="IPR020830">
    <property type="entry name" value="GlycerAld_3-P_DH_AS"/>
</dbReference>
<comment type="catalytic activity">
    <reaction evidence="10">
        <text>D-glyceraldehyde 3-phosphate + phosphate + NAD(+) = (2R)-3-phospho-glyceroyl phosphate + NADH + H(+)</text>
        <dbReference type="Rhea" id="RHEA:10300"/>
        <dbReference type="ChEBI" id="CHEBI:15378"/>
        <dbReference type="ChEBI" id="CHEBI:43474"/>
        <dbReference type="ChEBI" id="CHEBI:57540"/>
        <dbReference type="ChEBI" id="CHEBI:57604"/>
        <dbReference type="ChEBI" id="CHEBI:57945"/>
        <dbReference type="ChEBI" id="CHEBI:59776"/>
        <dbReference type="EC" id="1.2.1.12"/>
    </reaction>
</comment>
<evidence type="ECO:0000259" key="11">
    <source>
        <dbReference type="SMART" id="SM00846"/>
    </source>
</evidence>
<dbReference type="OrthoDB" id="1152826at2759"/>
<dbReference type="PANTHER" id="PTHR42955">
    <property type="entry name" value="GLYCERALDEHYDE-3-PHOSPHATE DEHYDROGENASE"/>
    <property type="match status" value="1"/>
</dbReference>
<feature type="binding site" evidence="7">
    <location>
        <begin position="12"/>
        <end position="13"/>
    </location>
    <ligand>
        <name>NAD(+)</name>
        <dbReference type="ChEBI" id="CHEBI:57540"/>
    </ligand>
</feature>
<dbReference type="InterPro" id="IPR036291">
    <property type="entry name" value="NAD(P)-bd_dom_sf"/>
</dbReference>
<dbReference type="InterPro" id="IPR052978">
    <property type="entry name" value="GAP_dehydrogenase"/>
</dbReference>
<dbReference type="GO" id="GO:0047100">
    <property type="term" value="F:glyceraldehyde-3-phosphate dehydrogenase (NADP+) (phosphorylating) activity"/>
    <property type="evidence" value="ECO:0007669"/>
    <property type="project" value="UniProtKB-EC"/>
</dbReference>
<evidence type="ECO:0000256" key="2">
    <source>
        <dbReference type="ARBA" id="ARBA00007406"/>
    </source>
</evidence>
<dbReference type="UniPathway" id="UPA00109">
    <property type="reaction ID" value="UER00184"/>
</dbReference>
<comment type="pathway">
    <text evidence="10">Carbohydrate degradation; glycolysis; pyruvate from D-glyceraldehyde 3-phosphate: step 1/5.</text>
</comment>
<name>A0A835YYT8_9STRA</name>
<dbReference type="GO" id="GO:0004365">
    <property type="term" value="F:glyceraldehyde-3-phosphate dehydrogenase (NAD+) (phosphorylating) activity"/>
    <property type="evidence" value="ECO:0007669"/>
    <property type="project" value="UniProtKB-UniRule"/>
</dbReference>
<dbReference type="GO" id="GO:0051287">
    <property type="term" value="F:NAD binding"/>
    <property type="evidence" value="ECO:0007669"/>
    <property type="project" value="UniProtKB-UniRule"/>
</dbReference>
<reference evidence="12" key="1">
    <citation type="submission" date="2021-02" db="EMBL/GenBank/DDBJ databases">
        <title>First Annotated Genome of the Yellow-green Alga Tribonema minus.</title>
        <authorList>
            <person name="Mahan K.M."/>
        </authorList>
    </citation>
    <scope>NUCLEOTIDE SEQUENCE</scope>
    <source>
        <strain evidence="12">UTEX B ZZ1240</strain>
    </source>
</reference>
<dbReference type="SUPFAM" id="SSF51735">
    <property type="entry name" value="NAD(P)-binding Rossmann-fold domains"/>
    <property type="match status" value="1"/>
</dbReference>
<dbReference type="InterPro" id="IPR054835">
    <property type="entry name" value="G3PDH_Arsen"/>
</dbReference>
<dbReference type="EMBL" id="JAFCMP010000235">
    <property type="protein sequence ID" value="KAG5182557.1"/>
    <property type="molecule type" value="Genomic_DNA"/>
</dbReference>
<dbReference type="EC" id="1.2.1.12" evidence="10"/>
<accession>A0A835YYT8</accession>
<feature type="binding site" evidence="7">
    <location>
        <position position="124"/>
    </location>
    <ligand>
        <name>NAD(+)</name>
        <dbReference type="ChEBI" id="CHEBI:57540"/>
    </ligand>
</feature>
<dbReference type="SMART" id="SM00846">
    <property type="entry name" value="Gp_dh_N"/>
    <property type="match status" value="1"/>
</dbReference>
<keyword evidence="3 10" id="KW-0560">Oxidoreductase</keyword>
<dbReference type="AlphaFoldDB" id="A0A835YYT8"/>
<gene>
    <name evidence="12" type="ORF">JKP88DRAFT_199230</name>
</gene>
<organism evidence="12 13">
    <name type="scientific">Tribonema minus</name>
    <dbReference type="NCBI Taxonomy" id="303371"/>
    <lineage>
        <taxon>Eukaryota</taxon>
        <taxon>Sar</taxon>
        <taxon>Stramenopiles</taxon>
        <taxon>Ochrophyta</taxon>
        <taxon>PX clade</taxon>
        <taxon>Xanthophyceae</taxon>
        <taxon>Tribonematales</taxon>
        <taxon>Tribonemataceae</taxon>
        <taxon>Tribonema</taxon>
    </lineage>
</organism>
<dbReference type="CDD" id="cd05214">
    <property type="entry name" value="GAPDH_I_N"/>
    <property type="match status" value="1"/>
</dbReference>
<comment type="caution">
    <text evidence="12">The sequence shown here is derived from an EMBL/GenBank/DDBJ whole genome shotgun (WGS) entry which is preliminary data.</text>
</comment>
<evidence type="ECO:0000256" key="6">
    <source>
        <dbReference type="PIRSR" id="PIRSR000149-2"/>
    </source>
</evidence>
<keyword evidence="10" id="KW-0324">Glycolysis</keyword>
<keyword evidence="7" id="KW-0547">Nucleotide-binding</keyword>
<dbReference type="Gene3D" id="3.30.360.10">
    <property type="entry name" value="Dihydrodipicolinate Reductase, domain 2"/>
    <property type="match status" value="1"/>
</dbReference>
<comment type="pathway">
    <text evidence="1">Carbohydrate biosynthesis; Calvin cycle.</text>
</comment>
<evidence type="ECO:0000256" key="7">
    <source>
        <dbReference type="PIRSR" id="PIRSR000149-3"/>
    </source>
</evidence>
<feature type="binding site" evidence="7">
    <location>
        <position position="323"/>
    </location>
    <ligand>
        <name>NAD(+)</name>
        <dbReference type="ChEBI" id="CHEBI:57540"/>
    </ligand>
</feature>
<feature type="binding site" evidence="6">
    <location>
        <position position="186"/>
    </location>
    <ligand>
        <name>D-glyceraldehyde 3-phosphate</name>
        <dbReference type="ChEBI" id="CHEBI:59776"/>
    </ligand>
</feature>
<dbReference type="PRINTS" id="PR00078">
    <property type="entry name" value="G3PDHDRGNASE"/>
</dbReference>
<comment type="similarity">
    <text evidence="2 9">Belongs to the glyceraldehyde-3-phosphate dehydrogenase family.</text>
</comment>
<dbReference type="InterPro" id="IPR020829">
    <property type="entry name" value="GlycerAld_3-P_DH_cat"/>
</dbReference>
<feature type="binding site" evidence="6">
    <location>
        <begin position="217"/>
        <end position="218"/>
    </location>
    <ligand>
        <name>D-glyceraldehyde 3-phosphate</name>
        <dbReference type="ChEBI" id="CHEBI:59776"/>
    </ligand>
</feature>
<comment type="subunit">
    <text evidence="10">Homotetramer.</text>
</comment>
<dbReference type="SUPFAM" id="SSF55347">
    <property type="entry name" value="Glyceraldehyde-3-phosphate dehydrogenase-like, C-terminal domain"/>
    <property type="match status" value="1"/>
</dbReference>
<dbReference type="PANTHER" id="PTHR42955:SF1">
    <property type="entry name" value="GLYCERALDEHYDE-3-PHOSPHATE DEHYDROGENASE"/>
    <property type="match status" value="1"/>
</dbReference>
<evidence type="ECO:0000256" key="5">
    <source>
        <dbReference type="PIRSR" id="PIRSR000149-1"/>
    </source>
</evidence>
<evidence type="ECO:0000256" key="3">
    <source>
        <dbReference type="ARBA" id="ARBA00023002"/>
    </source>
</evidence>
<keyword evidence="7 10" id="KW-0520">NAD</keyword>
<dbReference type="Pfam" id="PF02800">
    <property type="entry name" value="Gp_dh_C"/>
    <property type="match status" value="1"/>
</dbReference>
<dbReference type="GO" id="GO:0050661">
    <property type="term" value="F:NADP binding"/>
    <property type="evidence" value="ECO:0007669"/>
    <property type="project" value="InterPro"/>
</dbReference>
<feature type="site" description="Activates thiol group during catalysis" evidence="8">
    <location>
        <position position="183"/>
    </location>
</feature>
<dbReference type="PIRSF" id="PIRSF000149">
    <property type="entry name" value="GAP_DH"/>
    <property type="match status" value="1"/>
</dbReference>
<dbReference type="NCBIfam" id="TIGR01534">
    <property type="entry name" value="GAPDH-I"/>
    <property type="match status" value="1"/>
</dbReference>
<feature type="domain" description="Glyceraldehyde 3-phosphate dehydrogenase NAD(P) binding" evidence="11">
    <location>
        <begin position="3"/>
        <end position="156"/>
    </location>
</feature>
<comment type="catalytic activity">
    <reaction evidence="4">
        <text>D-glyceraldehyde 3-phosphate + phosphate + NADP(+) = (2R)-3-phospho-glyceroyl phosphate + NADPH + H(+)</text>
        <dbReference type="Rhea" id="RHEA:10296"/>
        <dbReference type="ChEBI" id="CHEBI:15378"/>
        <dbReference type="ChEBI" id="CHEBI:43474"/>
        <dbReference type="ChEBI" id="CHEBI:57604"/>
        <dbReference type="ChEBI" id="CHEBI:57783"/>
        <dbReference type="ChEBI" id="CHEBI:58349"/>
        <dbReference type="ChEBI" id="CHEBI:59776"/>
        <dbReference type="EC" id="1.2.1.13"/>
    </reaction>
</comment>
<dbReference type="PROSITE" id="PS00071">
    <property type="entry name" value="GAPDH"/>
    <property type="match status" value="1"/>
</dbReference>
<evidence type="ECO:0000256" key="9">
    <source>
        <dbReference type="RuleBase" id="RU000397"/>
    </source>
</evidence>
<protein>
    <recommendedName>
        <fullName evidence="10">Glyceraldehyde-3-phosphate dehydrogenase</fullName>
        <ecNumber evidence="10">1.2.1.12</ecNumber>
    </recommendedName>
</protein>
<dbReference type="Proteomes" id="UP000664859">
    <property type="component" value="Unassembled WGS sequence"/>
</dbReference>
<sequence>MVVKVAINGFGRIGRCLFRFLEEDPTVAEVVHVNELLGGAETGAYLLEFDSVHGRYAKTIVNLEDDSGFTVDGRLVTFSNEKTIEAVDWAAKGVQLVCDCTGVFLTKAKLQPYLAAGVQRVVVSAPVKEEGVLNVVVGVNDTLLGTQHTICTAASCTTNCLAPVVKVIHENLRIKHGVITTIHDVTGTQPLVDMPMTKKKDLRRCRSGMVSMAPTSTGSATAITNIFPDLKGKLNGMAVRVPLLNGSITDCVFEVERETSVEEVNGLLSAAASEGPLKGILGYETRPLVSVDYINEERSGVVDAPSTMVVNGTCVKLYVWYDNEWGYSKRMAELVAKVAQMVE</sequence>
<evidence type="ECO:0000313" key="12">
    <source>
        <dbReference type="EMBL" id="KAG5182557.1"/>
    </source>
</evidence>
<feature type="binding site" evidence="6">
    <location>
        <begin position="155"/>
        <end position="157"/>
    </location>
    <ligand>
        <name>D-glyceraldehyde 3-phosphate</name>
        <dbReference type="ChEBI" id="CHEBI:59776"/>
    </ligand>
</feature>
<dbReference type="InterPro" id="IPR020828">
    <property type="entry name" value="GlycerAld_3-P_DH_NAD(P)-bd"/>
</dbReference>
<dbReference type="FunFam" id="3.40.50.720:FF:000001">
    <property type="entry name" value="Glyceraldehyde-3-phosphate dehydrogenase"/>
    <property type="match status" value="1"/>
</dbReference>
<dbReference type="InterPro" id="IPR006424">
    <property type="entry name" value="Glyceraldehyde-3-P_DH_1"/>
</dbReference>
<dbReference type="Gene3D" id="3.40.50.720">
    <property type="entry name" value="NAD(P)-binding Rossmann-like Domain"/>
    <property type="match status" value="1"/>
</dbReference>
<feature type="binding site" evidence="6">
    <location>
        <position position="240"/>
    </location>
    <ligand>
        <name>D-glyceraldehyde 3-phosphate</name>
        <dbReference type="ChEBI" id="CHEBI:59776"/>
    </ligand>
</feature>
<proteinExistence type="inferred from homology"/>
<dbReference type="InterPro" id="IPR020831">
    <property type="entry name" value="GlycerAld/Erythrose_P_DH"/>
</dbReference>
<dbReference type="CDD" id="cd18126">
    <property type="entry name" value="GAPDH_I_C"/>
    <property type="match status" value="1"/>
</dbReference>
<evidence type="ECO:0000256" key="4">
    <source>
        <dbReference type="ARBA" id="ARBA00052787"/>
    </source>
</evidence>
<dbReference type="NCBIfam" id="NF033735">
    <property type="entry name" value="G3PDH_Arsen"/>
    <property type="match status" value="1"/>
</dbReference>
<evidence type="ECO:0000256" key="1">
    <source>
        <dbReference type="ARBA" id="ARBA00005215"/>
    </source>
</evidence>
<evidence type="ECO:0000256" key="8">
    <source>
        <dbReference type="PIRSR" id="PIRSR000149-4"/>
    </source>
</evidence>
<evidence type="ECO:0000256" key="10">
    <source>
        <dbReference type="RuleBase" id="RU361160"/>
    </source>
</evidence>
<keyword evidence="13" id="KW-1185">Reference proteome</keyword>
<dbReference type="FunFam" id="3.30.360.10:FF:000002">
    <property type="entry name" value="Glyceraldehyde-3-phosphate dehydrogenase"/>
    <property type="match status" value="1"/>
</dbReference>
<feature type="active site" description="Nucleophile" evidence="5">
    <location>
        <position position="156"/>
    </location>
</feature>
<dbReference type="Pfam" id="PF00044">
    <property type="entry name" value="Gp_dh_N"/>
    <property type="match status" value="1"/>
</dbReference>